<sequence length="136" mass="15877">MTNYEELLEEAHKKIKKIDNTESRFEIPKIEGHFEGRKTILTNFLQIASHIRRKPEHFQKFILRELATSGNIEGDRLILNNKIPSAKINSKIEDYVKEFVLCKECKKPDTELIKEDRLTFIHCLACGAKHSVRSKI</sequence>
<gene>
    <name evidence="10" type="ORF">S12H4_03016</name>
</gene>
<evidence type="ECO:0000256" key="2">
    <source>
        <dbReference type="ARBA" id="ARBA00010397"/>
    </source>
</evidence>
<comment type="function">
    <text evidence="1">eIF-2 functions in the early steps of protein synthesis by forming a ternary complex with GTP and initiator tRNA.</text>
</comment>
<evidence type="ECO:0000256" key="3">
    <source>
        <dbReference type="ARBA" id="ARBA00011243"/>
    </source>
</evidence>
<dbReference type="HAMAP" id="MF_00232">
    <property type="entry name" value="eIF_2_beta"/>
    <property type="match status" value="1"/>
</dbReference>
<organism evidence="10">
    <name type="scientific">marine sediment metagenome</name>
    <dbReference type="NCBI Taxonomy" id="412755"/>
    <lineage>
        <taxon>unclassified sequences</taxon>
        <taxon>metagenomes</taxon>
        <taxon>ecological metagenomes</taxon>
    </lineage>
</organism>
<dbReference type="InterPro" id="IPR045196">
    <property type="entry name" value="IF2/IF5"/>
</dbReference>
<feature type="domain" description="Translation initiation factor IF2/IF5" evidence="9">
    <location>
        <begin position="22"/>
        <end position="129"/>
    </location>
</feature>
<protein>
    <recommendedName>
        <fullName evidence="4">Translation initiation factor 2 subunit beta</fullName>
    </recommendedName>
    <alternativeName>
        <fullName evidence="7">aIF2-beta</fullName>
    </alternativeName>
    <alternativeName>
        <fullName evidence="8">eIF-2-beta</fullName>
    </alternativeName>
</protein>
<evidence type="ECO:0000259" key="9">
    <source>
        <dbReference type="SMART" id="SM00653"/>
    </source>
</evidence>
<evidence type="ECO:0000313" key="10">
    <source>
        <dbReference type="EMBL" id="GAI69703.1"/>
    </source>
</evidence>
<dbReference type="PANTHER" id="PTHR23001">
    <property type="entry name" value="EUKARYOTIC TRANSLATION INITIATION FACTOR"/>
    <property type="match status" value="1"/>
</dbReference>
<dbReference type="FunFam" id="3.30.30.170:FF:000001">
    <property type="entry name" value="Eukaryotic translation initiation factor 2 subunit"/>
    <property type="match status" value="1"/>
</dbReference>
<evidence type="ECO:0000256" key="6">
    <source>
        <dbReference type="ARBA" id="ARBA00022917"/>
    </source>
</evidence>
<keyword evidence="6" id="KW-0648">Protein biosynthesis</keyword>
<evidence type="ECO:0000256" key="5">
    <source>
        <dbReference type="ARBA" id="ARBA00022540"/>
    </source>
</evidence>
<dbReference type="InterPro" id="IPR016189">
    <property type="entry name" value="Transl_init_fac_IF2/IF5_N"/>
</dbReference>
<name>X1QN80_9ZZZZ</name>
<dbReference type="SMART" id="SM00653">
    <property type="entry name" value="eIF2B_5"/>
    <property type="match status" value="1"/>
</dbReference>
<comment type="caution">
    <text evidence="10">The sequence shown here is derived from an EMBL/GenBank/DDBJ whole genome shotgun (WGS) entry which is preliminary data.</text>
</comment>
<accession>X1QN80</accession>
<keyword evidence="5" id="KW-0396">Initiation factor</keyword>
<dbReference type="Gene3D" id="3.30.30.170">
    <property type="match status" value="1"/>
</dbReference>
<evidence type="ECO:0000256" key="7">
    <source>
        <dbReference type="ARBA" id="ARBA00031466"/>
    </source>
</evidence>
<dbReference type="InterPro" id="IPR002735">
    <property type="entry name" value="Transl_init_fac_IF2/IF5_dom"/>
</dbReference>
<dbReference type="AlphaFoldDB" id="X1QN80"/>
<dbReference type="PANTHER" id="PTHR23001:SF3">
    <property type="entry name" value="EUKARYOTIC TRANSLATION INITIATION FACTOR 2 SUBUNIT 2"/>
    <property type="match status" value="1"/>
</dbReference>
<dbReference type="InterPro" id="IPR016190">
    <property type="entry name" value="Transl_init_fac_IF2/IF5_Zn-bd"/>
</dbReference>
<dbReference type="InterPro" id="IPR004458">
    <property type="entry name" value="TIF2_bsu_arc"/>
</dbReference>
<evidence type="ECO:0000256" key="1">
    <source>
        <dbReference type="ARBA" id="ARBA00003323"/>
    </source>
</evidence>
<proteinExistence type="inferred from homology"/>
<evidence type="ECO:0000256" key="8">
    <source>
        <dbReference type="ARBA" id="ARBA00032408"/>
    </source>
</evidence>
<dbReference type="Pfam" id="PF01873">
    <property type="entry name" value="eIF-5_eIF-2B"/>
    <property type="match status" value="1"/>
</dbReference>
<evidence type="ECO:0000256" key="4">
    <source>
        <dbReference type="ARBA" id="ARBA00022314"/>
    </source>
</evidence>
<comment type="similarity">
    <text evidence="2">Belongs to the eIF-2-beta/eIF-5 family.</text>
</comment>
<reference evidence="10" key="1">
    <citation type="journal article" date="2014" name="Front. Microbiol.">
        <title>High frequency of phylogenetically diverse reductive dehalogenase-homologous genes in deep subseafloor sedimentary metagenomes.</title>
        <authorList>
            <person name="Kawai M."/>
            <person name="Futagami T."/>
            <person name="Toyoda A."/>
            <person name="Takaki Y."/>
            <person name="Nishi S."/>
            <person name="Hori S."/>
            <person name="Arai W."/>
            <person name="Tsubouchi T."/>
            <person name="Morono Y."/>
            <person name="Uchiyama I."/>
            <person name="Ito T."/>
            <person name="Fujiyama A."/>
            <person name="Inagaki F."/>
            <person name="Takami H."/>
        </authorList>
    </citation>
    <scope>NUCLEOTIDE SEQUENCE</scope>
    <source>
        <strain evidence="10">Expedition CK06-06</strain>
    </source>
</reference>
<dbReference type="EMBL" id="BARW01000806">
    <property type="protein sequence ID" value="GAI69703.1"/>
    <property type="molecule type" value="Genomic_DNA"/>
</dbReference>
<dbReference type="NCBIfam" id="NF003067">
    <property type="entry name" value="PRK03988.1"/>
    <property type="match status" value="1"/>
</dbReference>
<dbReference type="SUPFAM" id="SSF75689">
    <property type="entry name" value="Zinc-binding domain of translation initiation factor 2 beta"/>
    <property type="match status" value="1"/>
</dbReference>
<dbReference type="GO" id="GO:0003743">
    <property type="term" value="F:translation initiation factor activity"/>
    <property type="evidence" value="ECO:0007669"/>
    <property type="project" value="UniProtKB-KW"/>
</dbReference>
<dbReference type="NCBIfam" id="TIGR00311">
    <property type="entry name" value="aIF-2beta"/>
    <property type="match status" value="1"/>
</dbReference>
<comment type="subunit">
    <text evidence="3">Heterotrimer composed of an alpha, a beta and a gamma chain.</text>
</comment>
<dbReference type="SUPFAM" id="SSF100966">
    <property type="entry name" value="Translation initiation factor 2 beta, aIF2beta, N-terminal domain"/>
    <property type="match status" value="1"/>
</dbReference>